<reference evidence="1" key="1">
    <citation type="submission" date="2018-02" db="EMBL/GenBank/DDBJ databases">
        <title>Rhizophora mucronata_Transcriptome.</title>
        <authorList>
            <person name="Meera S.P."/>
            <person name="Sreeshan A."/>
            <person name="Augustine A."/>
        </authorList>
    </citation>
    <scope>NUCLEOTIDE SEQUENCE</scope>
    <source>
        <tissue evidence="1">Leaf</tissue>
    </source>
</reference>
<sequence>MQLSSPTVEILVTESEKMPPASAINLRLVISIQVPKVKFPTTKLPTLNGTATARYISSIKISI</sequence>
<dbReference type="AlphaFoldDB" id="A0A2P2J1M5"/>
<evidence type="ECO:0000313" key="1">
    <source>
        <dbReference type="EMBL" id="MBW87327.1"/>
    </source>
</evidence>
<dbReference type="EMBL" id="GGEC01006844">
    <property type="protein sequence ID" value="MBW87327.1"/>
    <property type="molecule type" value="Transcribed_RNA"/>
</dbReference>
<protein>
    <submittedName>
        <fullName evidence="1">Uncharacterized protein MANES_16G082900</fullName>
    </submittedName>
</protein>
<accession>A0A2P2J1M5</accession>
<name>A0A2P2J1M5_RHIMU</name>
<organism evidence="1">
    <name type="scientific">Rhizophora mucronata</name>
    <name type="common">Asiatic mangrove</name>
    <dbReference type="NCBI Taxonomy" id="61149"/>
    <lineage>
        <taxon>Eukaryota</taxon>
        <taxon>Viridiplantae</taxon>
        <taxon>Streptophyta</taxon>
        <taxon>Embryophyta</taxon>
        <taxon>Tracheophyta</taxon>
        <taxon>Spermatophyta</taxon>
        <taxon>Magnoliopsida</taxon>
        <taxon>eudicotyledons</taxon>
        <taxon>Gunneridae</taxon>
        <taxon>Pentapetalae</taxon>
        <taxon>rosids</taxon>
        <taxon>fabids</taxon>
        <taxon>Malpighiales</taxon>
        <taxon>Rhizophoraceae</taxon>
        <taxon>Rhizophora</taxon>
    </lineage>
</organism>
<proteinExistence type="predicted"/>